<gene>
    <name evidence="1" type="ORF">HG15A2_23390</name>
</gene>
<dbReference type="EMBL" id="CP036263">
    <property type="protein sequence ID" value="QDS99049.1"/>
    <property type="molecule type" value="Genomic_DNA"/>
</dbReference>
<dbReference type="AlphaFoldDB" id="A0A517MW05"/>
<protein>
    <submittedName>
        <fullName evidence="1">Uncharacterized protein</fullName>
    </submittedName>
</protein>
<keyword evidence="2" id="KW-1185">Reference proteome</keyword>
<dbReference type="KEGG" id="amob:HG15A2_23390"/>
<proteinExistence type="predicted"/>
<evidence type="ECO:0000313" key="2">
    <source>
        <dbReference type="Proteomes" id="UP000319852"/>
    </source>
</evidence>
<name>A0A517MW05_9BACT</name>
<dbReference type="Proteomes" id="UP000319852">
    <property type="component" value="Chromosome"/>
</dbReference>
<sequence length="31" mass="3539">MDRRKFFDSFAKYELAVYGGERGSLNVSASH</sequence>
<evidence type="ECO:0000313" key="1">
    <source>
        <dbReference type="EMBL" id="QDS99049.1"/>
    </source>
</evidence>
<accession>A0A517MW05</accession>
<organism evidence="1 2">
    <name type="scientific">Adhaeretor mobilis</name>
    <dbReference type="NCBI Taxonomy" id="1930276"/>
    <lineage>
        <taxon>Bacteria</taxon>
        <taxon>Pseudomonadati</taxon>
        <taxon>Planctomycetota</taxon>
        <taxon>Planctomycetia</taxon>
        <taxon>Pirellulales</taxon>
        <taxon>Lacipirellulaceae</taxon>
        <taxon>Adhaeretor</taxon>
    </lineage>
</organism>
<reference evidence="1 2" key="1">
    <citation type="submission" date="2019-02" db="EMBL/GenBank/DDBJ databases">
        <title>Deep-cultivation of Planctomycetes and their phenomic and genomic characterization uncovers novel biology.</title>
        <authorList>
            <person name="Wiegand S."/>
            <person name="Jogler M."/>
            <person name="Boedeker C."/>
            <person name="Pinto D."/>
            <person name="Vollmers J."/>
            <person name="Rivas-Marin E."/>
            <person name="Kohn T."/>
            <person name="Peeters S.H."/>
            <person name="Heuer A."/>
            <person name="Rast P."/>
            <person name="Oberbeckmann S."/>
            <person name="Bunk B."/>
            <person name="Jeske O."/>
            <person name="Meyerdierks A."/>
            <person name="Storesund J.E."/>
            <person name="Kallscheuer N."/>
            <person name="Luecker S."/>
            <person name="Lage O.M."/>
            <person name="Pohl T."/>
            <person name="Merkel B.J."/>
            <person name="Hornburger P."/>
            <person name="Mueller R.-W."/>
            <person name="Bruemmer F."/>
            <person name="Labrenz M."/>
            <person name="Spormann A.M."/>
            <person name="Op den Camp H."/>
            <person name="Overmann J."/>
            <person name="Amann R."/>
            <person name="Jetten M.S.M."/>
            <person name="Mascher T."/>
            <person name="Medema M.H."/>
            <person name="Devos D.P."/>
            <person name="Kaster A.-K."/>
            <person name="Ovreas L."/>
            <person name="Rohde M."/>
            <person name="Galperin M.Y."/>
            <person name="Jogler C."/>
        </authorList>
    </citation>
    <scope>NUCLEOTIDE SEQUENCE [LARGE SCALE GENOMIC DNA]</scope>
    <source>
        <strain evidence="1 2">HG15A2</strain>
    </source>
</reference>